<dbReference type="InterPro" id="IPR006094">
    <property type="entry name" value="Oxid_FAD_bind_N"/>
</dbReference>
<evidence type="ECO:0000256" key="3">
    <source>
        <dbReference type="ARBA" id="ARBA00022827"/>
    </source>
</evidence>
<feature type="chain" id="PRO_5043844262" description="FAD-binding PCMH-type domain-containing protein" evidence="5">
    <location>
        <begin position="18"/>
        <end position="491"/>
    </location>
</feature>
<accession>A0AAW0CGU2</accession>
<dbReference type="PROSITE" id="PS51387">
    <property type="entry name" value="FAD_PCMH"/>
    <property type="match status" value="1"/>
</dbReference>
<dbReference type="Proteomes" id="UP001383192">
    <property type="component" value="Unassembled WGS sequence"/>
</dbReference>
<evidence type="ECO:0000259" key="6">
    <source>
        <dbReference type="PROSITE" id="PS51387"/>
    </source>
</evidence>
<evidence type="ECO:0000256" key="5">
    <source>
        <dbReference type="SAM" id="SignalP"/>
    </source>
</evidence>
<dbReference type="Gene3D" id="3.30.465.10">
    <property type="match status" value="1"/>
</dbReference>
<dbReference type="Pfam" id="PF08031">
    <property type="entry name" value="BBE"/>
    <property type="match status" value="1"/>
</dbReference>
<protein>
    <recommendedName>
        <fullName evidence="6">FAD-binding PCMH-type domain-containing protein</fullName>
    </recommendedName>
</protein>
<dbReference type="SUPFAM" id="SSF56176">
    <property type="entry name" value="FAD-binding/transporter-associated domain-like"/>
    <property type="match status" value="1"/>
</dbReference>
<gene>
    <name evidence="7" type="ORF">VNI00_010632</name>
</gene>
<dbReference type="InterPro" id="IPR016166">
    <property type="entry name" value="FAD-bd_PCMH"/>
</dbReference>
<dbReference type="InterPro" id="IPR016169">
    <property type="entry name" value="FAD-bd_PCMH_sub2"/>
</dbReference>
<organism evidence="7 8">
    <name type="scientific">Paramarasmius palmivorus</name>
    <dbReference type="NCBI Taxonomy" id="297713"/>
    <lineage>
        <taxon>Eukaryota</taxon>
        <taxon>Fungi</taxon>
        <taxon>Dikarya</taxon>
        <taxon>Basidiomycota</taxon>
        <taxon>Agaricomycotina</taxon>
        <taxon>Agaricomycetes</taxon>
        <taxon>Agaricomycetidae</taxon>
        <taxon>Agaricales</taxon>
        <taxon>Marasmiineae</taxon>
        <taxon>Marasmiaceae</taxon>
        <taxon>Paramarasmius</taxon>
    </lineage>
</organism>
<evidence type="ECO:0000313" key="8">
    <source>
        <dbReference type="Proteomes" id="UP001383192"/>
    </source>
</evidence>
<evidence type="ECO:0000256" key="2">
    <source>
        <dbReference type="ARBA" id="ARBA00022630"/>
    </source>
</evidence>
<dbReference type="Pfam" id="PF01565">
    <property type="entry name" value="FAD_binding_4"/>
    <property type="match status" value="1"/>
</dbReference>
<feature type="domain" description="FAD-binding PCMH-type" evidence="6">
    <location>
        <begin position="58"/>
        <end position="230"/>
    </location>
</feature>
<dbReference type="GO" id="GO:0016491">
    <property type="term" value="F:oxidoreductase activity"/>
    <property type="evidence" value="ECO:0007669"/>
    <property type="project" value="UniProtKB-KW"/>
</dbReference>
<dbReference type="PANTHER" id="PTHR42973">
    <property type="entry name" value="BINDING OXIDOREDUCTASE, PUTATIVE (AFU_ORTHOLOGUE AFUA_1G17690)-RELATED"/>
    <property type="match status" value="1"/>
</dbReference>
<evidence type="ECO:0000256" key="1">
    <source>
        <dbReference type="ARBA" id="ARBA00005466"/>
    </source>
</evidence>
<dbReference type="PANTHER" id="PTHR42973:SF13">
    <property type="entry name" value="FAD-BINDING PCMH-TYPE DOMAIN-CONTAINING PROTEIN"/>
    <property type="match status" value="1"/>
</dbReference>
<dbReference type="InterPro" id="IPR050416">
    <property type="entry name" value="FAD-linked_Oxidoreductase"/>
</dbReference>
<keyword evidence="2" id="KW-0285">Flavoprotein</keyword>
<keyword evidence="5" id="KW-0732">Signal</keyword>
<evidence type="ECO:0000313" key="7">
    <source>
        <dbReference type="EMBL" id="KAK7038747.1"/>
    </source>
</evidence>
<keyword evidence="3" id="KW-0274">FAD</keyword>
<name>A0AAW0CGU2_9AGAR</name>
<dbReference type="GO" id="GO:0071949">
    <property type="term" value="F:FAD binding"/>
    <property type="evidence" value="ECO:0007669"/>
    <property type="project" value="InterPro"/>
</dbReference>
<comment type="caution">
    <text evidence="7">The sequence shown here is derived from an EMBL/GenBank/DDBJ whole genome shotgun (WGS) entry which is preliminary data.</text>
</comment>
<proteinExistence type="inferred from homology"/>
<dbReference type="InterPro" id="IPR036318">
    <property type="entry name" value="FAD-bd_PCMH-like_sf"/>
</dbReference>
<dbReference type="EMBL" id="JAYKXP010000043">
    <property type="protein sequence ID" value="KAK7038747.1"/>
    <property type="molecule type" value="Genomic_DNA"/>
</dbReference>
<dbReference type="InterPro" id="IPR012951">
    <property type="entry name" value="BBE"/>
</dbReference>
<keyword evidence="4" id="KW-0560">Oxidoreductase</keyword>
<comment type="similarity">
    <text evidence="1">Belongs to the oxygen-dependent FAD-linked oxidoreductase family.</text>
</comment>
<keyword evidence="8" id="KW-1185">Reference proteome</keyword>
<reference evidence="7 8" key="1">
    <citation type="submission" date="2024-01" db="EMBL/GenBank/DDBJ databases">
        <title>A draft genome for a cacao thread blight-causing isolate of Paramarasmius palmivorus.</title>
        <authorList>
            <person name="Baruah I.K."/>
            <person name="Bukari Y."/>
            <person name="Amoako-Attah I."/>
            <person name="Meinhardt L.W."/>
            <person name="Bailey B.A."/>
            <person name="Cohen S.P."/>
        </authorList>
    </citation>
    <scope>NUCLEOTIDE SEQUENCE [LARGE SCALE GENOMIC DNA]</scope>
    <source>
        <strain evidence="7 8">GH-12</strain>
    </source>
</reference>
<feature type="signal peptide" evidence="5">
    <location>
        <begin position="1"/>
        <end position="17"/>
    </location>
</feature>
<evidence type="ECO:0000256" key="4">
    <source>
        <dbReference type="ARBA" id="ARBA00023002"/>
    </source>
</evidence>
<sequence length="491" mass="53028">MKHQLLASITYASLLSAKFVYGTPAAACNALQNALPGRVFFPGSEEYVVDNEHYTQASSQNSTCSVEPETPDDIALILKTVASGDTRSPFAVKGAGHTGNAGFSSTPGVQIAMLRFNDLEYNESQSTVKIGAGLAWDEVYARLQPYGVKVLGGRAPGVGVAGFLLGGGYTYFTDQYGLAVDNIVSHELVLPNGTFVEASEQVNPDLFFALKGGFNNFGIVTSFTLKAYPQTDVWAANIAYPMNVSDAVQQATVNFSFNNTDLKAVDLTLYVSSGFNDTSMLVLLFYDAPTPPEGFFDDFLNIPGAIVNQAGTMTLGEAAQALGGGLSSLNPPHTLRHVTPIQRYTIGILEEIRTQFEKIVSDAAADNRPYVFIDLAAQPFIQPFAHSTDSAYPHPASRNLCPTGLEAHWINSADDEFFVNAIDEVQRAIQARAIAEGQSRLDDILYPNYAPADTPLELLYGDNLERLQAIRKQVDPDDVMGLTGGFRITEC</sequence>
<dbReference type="AlphaFoldDB" id="A0AAW0CGU2"/>